<dbReference type="RefSeq" id="WP_078976702.1">
    <property type="nucleotide sequence ID" value="NZ_MWQN01000001.1"/>
</dbReference>
<sequence>MTTLAHDTLPIGDLLADCTLGRVQSVGRMQVLPLLGDTVDAPTVTVPTDLWIGTSGYGTLTFVNHGPHVALVPCHLAVLVKRGAQDHAMPRAALVEPSGELAFDAAMCVQQTQPGLIPSGPQPLAVLPLTLRAAASASADADGYSRLWPAVQRFNASAGLAETGNLALFTKHYALELERFVAEFECEPDQVGAVVLLDGEIAGIERAPSRAYWSAMWAPLIRFCYGAEAIRHGLHDPADPPPSRTVLTLPGGDGAAAGDPYDVLAEALRAADAEEQRRAEVALGAGADQVVTTTGEAAHAGVTVGRAEGEGWVGAYAVGADRPIYASLTARSFGG</sequence>
<organism evidence="2 3">
    <name type="scientific">Embleya scabrispora</name>
    <dbReference type="NCBI Taxonomy" id="159449"/>
    <lineage>
        <taxon>Bacteria</taxon>
        <taxon>Bacillati</taxon>
        <taxon>Actinomycetota</taxon>
        <taxon>Actinomycetes</taxon>
        <taxon>Kitasatosporales</taxon>
        <taxon>Streptomycetaceae</taxon>
        <taxon>Embleya</taxon>
    </lineage>
</organism>
<protein>
    <recommendedName>
        <fullName evidence="1">ARG and Rhodanese-Phosphatase-superfamily-associated domain-containing protein</fullName>
    </recommendedName>
</protein>
<dbReference type="Proteomes" id="UP000190037">
    <property type="component" value="Unassembled WGS sequence"/>
</dbReference>
<reference evidence="2 3" key="1">
    <citation type="submission" date="2017-03" db="EMBL/GenBank/DDBJ databases">
        <title>Draft genome sequence of Streptomyces scabrisporus NF3, endophyte isolated from Amphipterygium adstringens.</title>
        <authorList>
            <person name="Vazquez M."/>
            <person name="Ceapa C.D."/>
            <person name="Rodriguez Luna D."/>
            <person name="Sanchez Esquivel S."/>
        </authorList>
    </citation>
    <scope>NUCLEOTIDE SEQUENCE [LARGE SCALE GENOMIC DNA]</scope>
    <source>
        <strain evidence="2 3">NF3</strain>
    </source>
</reference>
<dbReference type="OrthoDB" id="239313at2"/>
<evidence type="ECO:0000259" key="1">
    <source>
        <dbReference type="Pfam" id="PF20208"/>
    </source>
</evidence>
<keyword evidence="3" id="KW-1185">Reference proteome</keyword>
<accession>A0A1T3NZZ7</accession>
<dbReference type="InterPro" id="IPR046699">
    <property type="entry name" value="ARPP-1"/>
</dbReference>
<evidence type="ECO:0000313" key="2">
    <source>
        <dbReference type="EMBL" id="OPC82436.1"/>
    </source>
</evidence>
<gene>
    <name evidence="2" type="ORF">B4N89_17155</name>
</gene>
<dbReference type="Pfam" id="PF20208">
    <property type="entry name" value="ARPP-1"/>
    <property type="match status" value="1"/>
</dbReference>
<proteinExistence type="predicted"/>
<name>A0A1T3NZZ7_9ACTN</name>
<evidence type="ECO:0000313" key="3">
    <source>
        <dbReference type="Proteomes" id="UP000190037"/>
    </source>
</evidence>
<dbReference type="EMBL" id="MWQN01000001">
    <property type="protein sequence ID" value="OPC82436.1"/>
    <property type="molecule type" value="Genomic_DNA"/>
</dbReference>
<feature type="domain" description="ARG and Rhodanese-Phosphatase-superfamily-associated" evidence="1">
    <location>
        <begin position="18"/>
        <end position="283"/>
    </location>
</feature>
<dbReference type="STRING" id="159449.B4N89_17155"/>
<comment type="caution">
    <text evidence="2">The sequence shown here is derived from an EMBL/GenBank/DDBJ whole genome shotgun (WGS) entry which is preliminary data.</text>
</comment>
<dbReference type="AlphaFoldDB" id="A0A1T3NZZ7"/>